<keyword evidence="2 4" id="KW-0732">Signal</keyword>
<accession>A0A095Z7A8</accession>
<dbReference type="eggNOG" id="COG2853">
    <property type="taxonomic scope" value="Bacteria"/>
</dbReference>
<organism evidence="5 6">
    <name type="scientific">Oligella urethralis DNF00040</name>
    <dbReference type="NCBI Taxonomy" id="1401065"/>
    <lineage>
        <taxon>Bacteria</taxon>
        <taxon>Pseudomonadati</taxon>
        <taxon>Pseudomonadota</taxon>
        <taxon>Betaproteobacteria</taxon>
        <taxon>Burkholderiales</taxon>
        <taxon>Alcaligenaceae</taxon>
        <taxon>Oligella</taxon>
    </lineage>
</organism>
<proteinExistence type="inferred from homology"/>
<feature type="compositionally biased region" description="Basic and acidic residues" evidence="3">
    <location>
        <begin position="247"/>
        <end position="256"/>
    </location>
</feature>
<feature type="region of interest" description="Disordered" evidence="3">
    <location>
        <begin position="247"/>
        <end position="330"/>
    </location>
</feature>
<feature type="chain" id="PRO_5001914055" description="ABC transporter" evidence="4">
    <location>
        <begin position="23"/>
        <end position="330"/>
    </location>
</feature>
<dbReference type="Pfam" id="PF04333">
    <property type="entry name" value="MlaA"/>
    <property type="match status" value="1"/>
</dbReference>
<dbReference type="PANTHER" id="PTHR30035:SF3">
    <property type="entry name" value="INTERMEMBRANE PHOSPHOLIPID TRANSPORT SYSTEM LIPOPROTEIN MLAA"/>
    <property type="match status" value="1"/>
</dbReference>
<evidence type="ECO:0000256" key="3">
    <source>
        <dbReference type="SAM" id="MobiDB-lite"/>
    </source>
</evidence>
<sequence>MLAMTKKLLTVGALGLALSACVSVPQPDPNDPFESYNRTMFEVNEALDGAVLKPVARTYEVLVPNPVRTCVSNIFGNLGDVWSGFNSMLQGRGLDAVNTFGRVLFNSTVGLGGCIDVASMNGAHKIRNDFGATLAVWGAGEGDYVVLPGFGPSNFRDTAGLAVDSLAKTEAYLSPWSIDNVRLRNPAVGLGVIDSRASLLDADELADSIAIDKYSFVRDAYLQNRRALVAQKMAPEITDGTKVPAWTKEDDHRYGPGEDMFMQPTMDQYRPTTDDLGYDGLPSYDDPDGADTATSASALPQYEDPEADATATASTPDTSADLPQYEDPEA</sequence>
<evidence type="ECO:0000256" key="1">
    <source>
        <dbReference type="ARBA" id="ARBA00010634"/>
    </source>
</evidence>
<dbReference type="PANTHER" id="PTHR30035">
    <property type="entry name" value="LIPOPROTEIN VACJ-RELATED"/>
    <property type="match status" value="1"/>
</dbReference>
<feature type="compositionally biased region" description="Low complexity" evidence="3">
    <location>
        <begin position="308"/>
        <end position="321"/>
    </location>
</feature>
<name>A0A095Z7A8_9BURK</name>
<dbReference type="GO" id="GO:0120010">
    <property type="term" value="P:intermembrane phospholipid transfer"/>
    <property type="evidence" value="ECO:0007669"/>
    <property type="project" value="TreeGrafter"/>
</dbReference>
<dbReference type="PROSITE" id="PS51257">
    <property type="entry name" value="PROKAR_LIPOPROTEIN"/>
    <property type="match status" value="1"/>
</dbReference>
<evidence type="ECO:0008006" key="7">
    <source>
        <dbReference type="Google" id="ProtNLM"/>
    </source>
</evidence>
<dbReference type="PRINTS" id="PR01805">
    <property type="entry name" value="VACJLIPOPROT"/>
</dbReference>
<feature type="signal peptide" evidence="4">
    <location>
        <begin position="1"/>
        <end position="22"/>
    </location>
</feature>
<evidence type="ECO:0000313" key="6">
    <source>
        <dbReference type="Proteomes" id="UP000029629"/>
    </source>
</evidence>
<keyword evidence="6" id="KW-1185">Reference proteome</keyword>
<dbReference type="AlphaFoldDB" id="A0A095Z7A8"/>
<dbReference type="InterPro" id="IPR007428">
    <property type="entry name" value="MlaA"/>
</dbReference>
<comment type="caution">
    <text evidence="5">The sequence shown here is derived from an EMBL/GenBank/DDBJ whole genome shotgun (WGS) entry which is preliminary data.</text>
</comment>
<reference evidence="5 6" key="1">
    <citation type="submission" date="2014-07" db="EMBL/GenBank/DDBJ databases">
        <authorList>
            <person name="McCorrison J."/>
            <person name="Sanka R."/>
            <person name="Torralba M."/>
            <person name="Gillis M."/>
            <person name="Haft D.H."/>
            <person name="Methe B."/>
            <person name="Sutton G."/>
            <person name="Nelson K.E."/>
        </authorList>
    </citation>
    <scope>NUCLEOTIDE SEQUENCE [LARGE SCALE GENOMIC DNA]</scope>
    <source>
        <strain evidence="5 6">DNF00040</strain>
    </source>
</reference>
<evidence type="ECO:0000256" key="4">
    <source>
        <dbReference type="SAM" id="SignalP"/>
    </source>
</evidence>
<dbReference type="GO" id="GO:0016020">
    <property type="term" value="C:membrane"/>
    <property type="evidence" value="ECO:0007669"/>
    <property type="project" value="InterPro"/>
</dbReference>
<comment type="similarity">
    <text evidence="1">Belongs to the MlaA family.</text>
</comment>
<protein>
    <recommendedName>
        <fullName evidence="7">ABC transporter</fullName>
    </recommendedName>
</protein>
<evidence type="ECO:0000256" key="2">
    <source>
        <dbReference type="ARBA" id="ARBA00022729"/>
    </source>
</evidence>
<dbReference type="Proteomes" id="UP000029629">
    <property type="component" value="Unassembled WGS sequence"/>
</dbReference>
<gene>
    <name evidence="5" type="ORF">HMPREF2130_06260</name>
</gene>
<dbReference type="EMBL" id="JRNI01000023">
    <property type="protein sequence ID" value="KGF30563.1"/>
    <property type="molecule type" value="Genomic_DNA"/>
</dbReference>
<evidence type="ECO:0000313" key="5">
    <source>
        <dbReference type="EMBL" id="KGF30563.1"/>
    </source>
</evidence>